<organism evidence="2 3">
    <name type="scientific">Gomphillus americanus</name>
    <dbReference type="NCBI Taxonomy" id="1940652"/>
    <lineage>
        <taxon>Eukaryota</taxon>
        <taxon>Fungi</taxon>
        <taxon>Dikarya</taxon>
        <taxon>Ascomycota</taxon>
        <taxon>Pezizomycotina</taxon>
        <taxon>Lecanoromycetes</taxon>
        <taxon>OSLEUM clade</taxon>
        <taxon>Ostropomycetidae</taxon>
        <taxon>Ostropales</taxon>
        <taxon>Graphidaceae</taxon>
        <taxon>Gomphilloideae</taxon>
        <taxon>Gomphillus</taxon>
    </lineage>
</organism>
<proteinExistence type="predicted"/>
<evidence type="ECO:0000313" key="2">
    <source>
        <dbReference type="EMBL" id="CAF9910978.1"/>
    </source>
</evidence>
<comment type="caution">
    <text evidence="2">The sequence shown here is derived from an EMBL/GenBank/DDBJ whole genome shotgun (WGS) entry which is preliminary data.</text>
</comment>
<accession>A0A8H3EV93</accession>
<keyword evidence="1" id="KW-0472">Membrane</keyword>
<dbReference type="OrthoDB" id="3358048at2759"/>
<keyword evidence="3" id="KW-1185">Reference proteome</keyword>
<feature type="transmembrane region" description="Helical" evidence="1">
    <location>
        <begin position="63"/>
        <end position="88"/>
    </location>
</feature>
<keyword evidence="1" id="KW-0812">Transmembrane</keyword>
<dbReference type="EMBL" id="CAJPDQ010000006">
    <property type="protein sequence ID" value="CAF9910978.1"/>
    <property type="molecule type" value="Genomic_DNA"/>
</dbReference>
<keyword evidence="1" id="KW-1133">Transmembrane helix</keyword>
<reference evidence="2" key="1">
    <citation type="submission" date="2021-03" db="EMBL/GenBank/DDBJ databases">
        <authorList>
            <person name="Tagirdzhanova G."/>
        </authorList>
    </citation>
    <scope>NUCLEOTIDE SEQUENCE</scope>
</reference>
<dbReference type="AlphaFoldDB" id="A0A8H3EV93"/>
<feature type="transmembrane region" description="Helical" evidence="1">
    <location>
        <begin position="109"/>
        <end position="126"/>
    </location>
</feature>
<evidence type="ECO:0000256" key="1">
    <source>
        <dbReference type="SAM" id="Phobius"/>
    </source>
</evidence>
<dbReference type="Proteomes" id="UP000664169">
    <property type="component" value="Unassembled WGS sequence"/>
</dbReference>
<evidence type="ECO:0000313" key="3">
    <source>
        <dbReference type="Proteomes" id="UP000664169"/>
    </source>
</evidence>
<feature type="transmembrane region" description="Helical" evidence="1">
    <location>
        <begin position="138"/>
        <end position="155"/>
    </location>
</feature>
<name>A0A8H3EV93_9LECA</name>
<protein>
    <submittedName>
        <fullName evidence="2">Uncharacterized protein</fullName>
    </submittedName>
</protein>
<gene>
    <name evidence="2" type="ORF">GOMPHAMPRED_007256</name>
</gene>
<sequence>MESPRAAARLRKAFRYPDDIQDSQEPEAIDEEEQERLIRQLQKQNDQSNEFWLVRLLDFLAAYYWQVRLACIFAMSSFGMTAYVLLFIPSGGPKMALFPRTDLSPAQKFVPYMNGVLSLLIGLNGLSWKDRLSAPDGFWIVSWMPLVILATVIVARKVLVEVNPDELWDLKYELRGA</sequence>